<dbReference type="Pfam" id="PF02525">
    <property type="entry name" value="Flavodoxin_2"/>
    <property type="match status" value="1"/>
</dbReference>
<name>A0A4Q9JWS3_9BACT</name>
<evidence type="ECO:0000313" key="4">
    <source>
        <dbReference type="Proteomes" id="UP000292583"/>
    </source>
</evidence>
<dbReference type="PANTHER" id="PTHR47307">
    <property type="entry name" value="GLUTATHIONE-REGULATED POTASSIUM-EFFLUX SYSTEM ANCILLARY PROTEIN KEFG"/>
    <property type="match status" value="1"/>
</dbReference>
<dbReference type="PANTHER" id="PTHR47307:SF1">
    <property type="entry name" value="GLUTATHIONE-REGULATED POTASSIUM-EFFLUX SYSTEM ANCILLARY PROTEIN KEFG"/>
    <property type="match status" value="1"/>
</dbReference>
<keyword evidence="1" id="KW-0560">Oxidoreductase</keyword>
<organism evidence="3 4">
    <name type="scientific">Campylobacter novaezeelandiae</name>
    <dbReference type="NCBI Taxonomy" id="2267891"/>
    <lineage>
        <taxon>Bacteria</taxon>
        <taxon>Pseudomonadati</taxon>
        <taxon>Campylobacterota</taxon>
        <taxon>Epsilonproteobacteria</taxon>
        <taxon>Campylobacterales</taxon>
        <taxon>Campylobacteraceae</taxon>
        <taxon>Campylobacter</taxon>
    </lineage>
</organism>
<evidence type="ECO:0000256" key="1">
    <source>
        <dbReference type="ARBA" id="ARBA00023002"/>
    </source>
</evidence>
<dbReference type="InterPro" id="IPR003680">
    <property type="entry name" value="Flavodoxin_fold"/>
</dbReference>
<dbReference type="OrthoDB" id="9798454at2"/>
<keyword evidence="4" id="KW-1185">Reference proteome</keyword>
<evidence type="ECO:0000259" key="2">
    <source>
        <dbReference type="Pfam" id="PF02525"/>
    </source>
</evidence>
<dbReference type="InterPro" id="IPR046980">
    <property type="entry name" value="KefG/KefF"/>
</dbReference>
<sequence>MKTLIVFAHTFWKDSKVNRALLESIKDKNNLKIHNLSTSYNDGKIDIDKELILLKETDKIIFQFPLFWFSTPSLLKEWQDRVLSAILYGEKELLKGKFFQVITTLGGAEQSYDGHYGATLEELLKPIYYSFEYLGCKSVKPYAIFNANINTLDLNTYKKVLGID</sequence>
<comment type="caution">
    <text evidence="3">The sequence shown here is derived from an EMBL/GenBank/DDBJ whole genome shotgun (WGS) entry which is preliminary data.</text>
</comment>
<dbReference type="GO" id="GO:0009055">
    <property type="term" value="F:electron transfer activity"/>
    <property type="evidence" value="ECO:0007669"/>
    <property type="project" value="TreeGrafter"/>
</dbReference>
<dbReference type="SUPFAM" id="SSF52218">
    <property type="entry name" value="Flavoproteins"/>
    <property type="match status" value="1"/>
</dbReference>
<dbReference type="EMBL" id="QPGR01000003">
    <property type="protein sequence ID" value="TBR81740.1"/>
    <property type="molecule type" value="Genomic_DNA"/>
</dbReference>
<dbReference type="AlphaFoldDB" id="A0A4Q9JWS3"/>
<reference evidence="3 4" key="1">
    <citation type="submission" date="2018-07" db="EMBL/GenBank/DDBJ databases">
        <title>Campylobacter zealandensis sp. nov., isolated from birds and water in New Zealand.</title>
        <authorList>
            <person name="Wilkinson D.A."/>
            <person name="Biggs P.J."/>
            <person name="French N.P."/>
            <person name="Midwinter A.C."/>
        </authorList>
    </citation>
    <scope>NUCLEOTIDE SEQUENCE [LARGE SCALE GENOMIC DNA]</scope>
    <source>
        <strain evidence="3 4">B423b</strain>
    </source>
</reference>
<dbReference type="InterPro" id="IPR029039">
    <property type="entry name" value="Flavoprotein-like_sf"/>
</dbReference>
<dbReference type="GO" id="GO:0010181">
    <property type="term" value="F:FMN binding"/>
    <property type="evidence" value="ECO:0007669"/>
    <property type="project" value="TreeGrafter"/>
</dbReference>
<evidence type="ECO:0000313" key="3">
    <source>
        <dbReference type="EMBL" id="TBR81740.1"/>
    </source>
</evidence>
<gene>
    <name evidence="3" type="ORF">DU473_02305</name>
</gene>
<dbReference type="GO" id="GO:0003955">
    <property type="term" value="F:NAD(P)H dehydrogenase (quinone) activity"/>
    <property type="evidence" value="ECO:0007669"/>
    <property type="project" value="TreeGrafter"/>
</dbReference>
<dbReference type="Proteomes" id="UP000292583">
    <property type="component" value="Unassembled WGS sequence"/>
</dbReference>
<protein>
    <submittedName>
        <fullName evidence="3">Flavodoxin family protein</fullName>
    </submittedName>
</protein>
<dbReference type="Gene3D" id="3.40.50.360">
    <property type="match status" value="1"/>
</dbReference>
<dbReference type="RefSeq" id="WP_131165724.1">
    <property type="nucleotide sequence ID" value="NZ_QPGP01000003.1"/>
</dbReference>
<feature type="domain" description="Flavodoxin-like fold" evidence="2">
    <location>
        <begin position="1"/>
        <end position="148"/>
    </location>
</feature>
<accession>A0A4Q9JWS3</accession>
<proteinExistence type="predicted"/>